<evidence type="ECO:0000256" key="1">
    <source>
        <dbReference type="SAM" id="SignalP"/>
    </source>
</evidence>
<dbReference type="InterPro" id="IPR035513">
    <property type="entry name" value="Invertase/methylesterase_inhib"/>
</dbReference>
<dbReference type="InterPro" id="IPR006501">
    <property type="entry name" value="Pectinesterase_inhib_dom"/>
</dbReference>
<dbReference type="SMART" id="SM00856">
    <property type="entry name" value="PMEI"/>
    <property type="match status" value="1"/>
</dbReference>
<dbReference type="EMBL" id="JBJXBP010000007">
    <property type="protein sequence ID" value="KAL3819261.1"/>
    <property type="molecule type" value="Genomic_DNA"/>
</dbReference>
<dbReference type="Gene3D" id="1.20.140.40">
    <property type="entry name" value="Invertase/pectin methylesterase inhibitor family protein"/>
    <property type="match status" value="1"/>
</dbReference>
<keyword evidence="1" id="KW-0732">Signal</keyword>
<protein>
    <recommendedName>
        <fullName evidence="2">Pectinesterase inhibitor domain-containing protein</fullName>
    </recommendedName>
</protein>
<proteinExistence type="predicted"/>
<evidence type="ECO:0000313" key="4">
    <source>
        <dbReference type="Proteomes" id="UP001634393"/>
    </source>
</evidence>
<name>A0ABD3S443_9LAMI</name>
<comment type="caution">
    <text evidence="3">The sequence shown here is derived from an EMBL/GenBank/DDBJ whole genome shotgun (WGS) entry which is preliminary data.</text>
</comment>
<dbReference type="SUPFAM" id="SSF101148">
    <property type="entry name" value="Plant invertase/pectin methylesterase inhibitor"/>
    <property type="match status" value="1"/>
</dbReference>
<feature type="signal peptide" evidence="1">
    <location>
        <begin position="1"/>
        <end position="29"/>
    </location>
</feature>
<dbReference type="Pfam" id="PF04043">
    <property type="entry name" value="PMEI"/>
    <property type="match status" value="1"/>
</dbReference>
<reference evidence="3 4" key="1">
    <citation type="submission" date="2024-12" db="EMBL/GenBank/DDBJ databases">
        <title>The unique morphological basis and parallel evolutionary history of personate flowers in Penstemon.</title>
        <authorList>
            <person name="Depatie T.H."/>
            <person name="Wessinger C.A."/>
        </authorList>
    </citation>
    <scope>NUCLEOTIDE SEQUENCE [LARGE SCALE GENOMIC DNA]</scope>
    <source>
        <strain evidence="3">WTNN_2</strain>
        <tissue evidence="3">Leaf</tissue>
    </source>
</reference>
<dbReference type="CDD" id="cd15800">
    <property type="entry name" value="PMEI-like_2"/>
    <property type="match status" value="1"/>
</dbReference>
<organism evidence="3 4">
    <name type="scientific">Penstemon smallii</name>
    <dbReference type="NCBI Taxonomy" id="265156"/>
    <lineage>
        <taxon>Eukaryota</taxon>
        <taxon>Viridiplantae</taxon>
        <taxon>Streptophyta</taxon>
        <taxon>Embryophyta</taxon>
        <taxon>Tracheophyta</taxon>
        <taxon>Spermatophyta</taxon>
        <taxon>Magnoliopsida</taxon>
        <taxon>eudicotyledons</taxon>
        <taxon>Gunneridae</taxon>
        <taxon>Pentapetalae</taxon>
        <taxon>asterids</taxon>
        <taxon>lamiids</taxon>
        <taxon>Lamiales</taxon>
        <taxon>Plantaginaceae</taxon>
        <taxon>Cheloneae</taxon>
        <taxon>Penstemon</taxon>
    </lineage>
</organism>
<gene>
    <name evidence="3" type="ORF">ACJIZ3_005166</name>
</gene>
<dbReference type="NCBIfam" id="TIGR01614">
    <property type="entry name" value="PME_inhib"/>
    <property type="match status" value="1"/>
</dbReference>
<dbReference type="AlphaFoldDB" id="A0ABD3S443"/>
<feature type="chain" id="PRO_5044828212" description="Pectinesterase inhibitor domain-containing protein" evidence="1">
    <location>
        <begin position="30"/>
        <end position="173"/>
    </location>
</feature>
<evidence type="ECO:0000259" key="2">
    <source>
        <dbReference type="SMART" id="SM00856"/>
    </source>
</evidence>
<keyword evidence="4" id="KW-1185">Reference proteome</keyword>
<sequence length="173" mass="18972">MGPKKFSSLFVSATALLLLVATHYPAAEARFEGVNSWCRTADYRLLCTSMVAGAATQQDASVNAMKTTLDLVRRVQTFVPRLKPAISHLEPQSQESIMETCNEDFEGKIDDIETSIKAMQSKDIGTVSTRLSAAYHSDCVDALAEFGVDCPFSKFVQTLQRQVSNCLAVVQQN</sequence>
<dbReference type="Proteomes" id="UP001634393">
    <property type="component" value="Unassembled WGS sequence"/>
</dbReference>
<accession>A0ABD3S443</accession>
<evidence type="ECO:0000313" key="3">
    <source>
        <dbReference type="EMBL" id="KAL3819261.1"/>
    </source>
</evidence>
<feature type="domain" description="Pectinesterase inhibitor" evidence="2">
    <location>
        <begin position="29"/>
        <end position="169"/>
    </location>
</feature>